<protein>
    <submittedName>
        <fullName evidence="3">Glycosyltransferase, group 1 family protein</fullName>
        <ecNumber evidence="3">2.4.-.-</ecNumber>
    </submittedName>
</protein>
<feature type="domain" description="Glycosyltransferase subfamily 4-like N-terminal" evidence="2">
    <location>
        <begin position="25"/>
        <end position="178"/>
    </location>
</feature>
<organism evidence="3 4">
    <name type="scientific">Pyramidobacter piscolens W5455</name>
    <dbReference type="NCBI Taxonomy" id="352165"/>
    <lineage>
        <taxon>Bacteria</taxon>
        <taxon>Thermotogati</taxon>
        <taxon>Synergistota</taxon>
        <taxon>Synergistia</taxon>
        <taxon>Synergistales</taxon>
        <taxon>Dethiosulfovibrionaceae</taxon>
        <taxon>Pyramidobacter</taxon>
    </lineage>
</organism>
<dbReference type="SUPFAM" id="SSF53756">
    <property type="entry name" value="UDP-Glycosyltransferase/glycogen phosphorylase"/>
    <property type="match status" value="1"/>
</dbReference>
<proteinExistence type="predicted"/>
<evidence type="ECO:0000313" key="4">
    <source>
        <dbReference type="Proteomes" id="UP000006462"/>
    </source>
</evidence>
<dbReference type="Gene3D" id="3.40.50.2000">
    <property type="entry name" value="Glycogen Phosphorylase B"/>
    <property type="match status" value="2"/>
</dbReference>
<dbReference type="Proteomes" id="UP000006462">
    <property type="component" value="Unassembled WGS sequence"/>
</dbReference>
<evidence type="ECO:0000259" key="2">
    <source>
        <dbReference type="Pfam" id="PF13439"/>
    </source>
</evidence>
<dbReference type="InterPro" id="IPR001296">
    <property type="entry name" value="Glyco_trans_1"/>
</dbReference>
<dbReference type="GO" id="GO:0016757">
    <property type="term" value="F:glycosyltransferase activity"/>
    <property type="evidence" value="ECO:0007669"/>
    <property type="project" value="UniProtKB-KW"/>
</dbReference>
<comment type="caution">
    <text evidence="3">The sequence shown here is derived from an EMBL/GenBank/DDBJ whole genome shotgun (WGS) entry which is preliminary data.</text>
</comment>
<evidence type="ECO:0000259" key="1">
    <source>
        <dbReference type="Pfam" id="PF00534"/>
    </source>
</evidence>
<evidence type="ECO:0000313" key="3">
    <source>
        <dbReference type="EMBL" id="EFB91386.1"/>
    </source>
</evidence>
<dbReference type="EMBL" id="ADFP01000044">
    <property type="protein sequence ID" value="EFB91386.1"/>
    <property type="molecule type" value="Genomic_DNA"/>
</dbReference>
<keyword evidence="4" id="KW-1185">Reference proteome</keyword>
<dbReference type="EC" id="2.4.-.-" evidence="3"/>
<keyword evidence="3" id="KW-0328">Glycosyltransferase</keyword>
<dbReference type="Pfam" id="PF00534">
    <property type="entry name" value="Glycos_transf_1"/>
    <property type="match status" value="1"/>
</dbReference>
<sequence length="388" mass="43068">MKKLLIVTTIQRTLRDFLLPYGDSFRAKGWQVDAMANVRDPFPAAAGHFDRFYAVDWGRNPLDPRNFARAPDFVRELVSQQRYDIVHVHTPVAAFVARFALRRLRAAGKVKIAYTAHGFHFFKGNSKIKNGLFIALEKLAGRWTDYLIVINEEDYDAALQYRIVPRENVTLMPGIGVDLSQYSRDAVDDAQVAAAREEMRLTPEDRYILMIAEFNPGKRHRDAVRALARIEDPRLHLAFAGQGPLFAETQALARRRGVEKRCHFLGQRADVPALLKGAAAAVLPSEREGLPRSVLEAMAMGTPVIGADVRGTRDLLAGGCGTLVPVGDTEALAGAFSAIFSAPASCGQHVARASEKVKDYAIERLQKMHEALYARLLSPTPAPRENKR</sequence>
<dbReference type="InterPro" id="IPR028098">
    <property type="entry name" value="Glyco_trans_4-like_N"/>
</dbReference>
<dbReference type="PANTHER" id="PTHR12526:SF630">
    <property type="entry name" value="GLYCOSYLTRANSFERASE"/>
    <property type="match status" value="1"/>
</dbReference>
<dbReference type="RefSeq" id="WP_009164195.1">
    <property type="nucleotide sequence ID" value="NZ_ADFP01000044.1"/>
</dbReference>
<reference evidence="3 4" key="1">
    <citation type="submission" date="2009-12" db="EMBL/GenBank/DDBJ databases">
        <authorList>
            <person name="Shrivastava S."/>
            <person name="Madupu R."/>
            <person name="Durkin A.S."/>
            <person name="Torralba M."/>
            <person name="Methe B."/>
            <person name="Sutton G.G."/>
            <person name="Strausberg R.L."/>
            <person name="Nelson K.E."/>
        </authorList>
    </citation>
    <scope>NUCLEOTIDE SEQUENCE [LARGE SCALE GENOMIC DNA]</scope>
    <source>
        <strain evidence="3 4">W5455</strain>
    </source>
</reference>
<accession>A0ABM9ZX04</accession>
<gene>
    <name evidence="3" type="ORF">HMPREF7215_2201</name>
</gene>
<dbReference type="Pfam" id="PF13439">
    <property type="entry name" value="Glyco_transf_4"/>
    <property type="match status" value="1"/>
</dbReference>
<dbReference type="PANTHER" id="PTHR12526">
    <property type="entry name" value="GLYCOSYLTRANSFERASE"/>
    <property type="match status" value="1"/>
</dbReference>
<keyword evidence="3" id="KW-0808">Transferase</keyword>
<feature type="domain" description="Glycosyl transferase family 1" evidence="1">
    <location>
        <begin position="196"/>
        <end position="343"/>
    </location>
</feature>
<name>A0ABM9ZX04_9BACT</name>
<dbReference type="CDD" id="cd03808">
    <property type="entry name" value="GT4_CapM-like"/>
    <property type="match status" value="1"/>
</dbReference>